<evidence type="ECO:0000256" key="2">
    <source>
        <dbReference type="ARBA" id="ARBA00022729"/>
    </source>
</evidence>
<dbReference type="RefSeq" id="WP_148596078.1">
    <property type="nucleotide sequence ID" value="NZ_CP042997.1"/>
</dbReference>
<evidence type="ECO:0000259" key="3">
    <source>
        <dbReference type="PROSITE" id="PS51677"/>
    </source>
</evidence>
<dbReference type="InterPro" id="IPR011330">
    <property type="entry name" value="Glyco_hydro/deAcase_b/a-brl"/>
</dbReference>
<organism evidence="4 5">
    <name type="scientific">Aquisphaera giovannonii</name>
    <dbReference type="NCBI Taxonomy" id="406548"/>
    <lineage>
        <taxon>Bacteria</taxon>
        <taxon>Pseudomonadati</taxon>
        <taxon>Planctomycetota</taxon>
        <taxon>Planctomycetia</taxon>
        <taxon>Isosphaerales</taxon>
        <taxon>Isosphaeraceae</taxon>
        <taxon>Aquisphaera</taxon>
    </lineage>
</organism>
<reference evidence="4 5" key="1">
    <citation type="submission" date="2019-08" db="EMBL/GenBank/DDBJ databases">
        <title>Deep-cultivation of Planctomycetes and their phenomic and genomic characterization uncovers novel biology.</title>
        <authorList>
            <person name="Wiegand S."/>
            <person name="Jogler M."/>
            <person name="Boedeker C."/>
            <person name="Pinto D."/>
            <person name="Vollmers J."/>
            <person name="Rivas-Marin E."/>
            <person name="Kohn T."/>
            <person name="Peeters S.H."/>
            <person name="Heuer A."/>
            <person name="Rast P."/>
            <person name="Oberbeckmann S."/>
            <person name="Bunk B."/>
            <person name="Jeske O."/>
            <person name="Meyerdierks A."/>
            <person name="Storesund J.E."/>
            <person name="Kallscheuer N."/>
            <person name="Luecker S."/>
            <person name="Lage O.M."/>
            <person name="Pohl T."/>
            <person name="Merkel B.J."/>
            <person name="Hornburger P."/>
            <person name="Mueller R.-W."/>
            <person name="Bruemmer F."/>
            <person name="Labrenz M."/>
            <person name="Spormann A.M."/>
            <person name="Op den Camp H."/>
            <person name="Overmann J."/>
            <person name="Amann R."/>
            <person name="Jetten M.S.M."/>
            <person name="Mascher T."/>
            <person name="Medema M.H."/>
            <person name="Devos D.P."/>
            <person name="Kaster A.-K."/>
            <person name="Ovreas L."/>
            <person name="Rohde M."/>
            <person name="Galperin M.Y."/>
            <person name="Jogler C."/>
        </authorList>
    </citation>
    <scope>NUCLEOTIDE SEQUENCE [LARGE SCALE GENOMIC DNA]</scope>
    <source>
        <strain evidence="4 5">OJF2</strain>
    </source>
</reference>
<dbReference type="PROSITE" id="PS51677">
    <property type="entry name" value="NODB"/>
    <property type="match status" value="1"/>
</dbReference>
<keyword evidence="5" id="KW-1185">Reference proteome</keyword>
<dbReference type="GO" id="GO:0005576">
    <property type="term" value="C:extracellular region"/>
    <property type="evidence" value="ECO:0007669"/>
    <property type="project" value="UniProtKB-SubCell"/>
</dbReference>
<feature type="domain" description="NodB homology" evidence="3">
    <location>
        <begin position="76"/>
        <end position="341"/>
    </location>
</feature>
<dbReference type="InterPro" id="IPR002509">
    <property type="entry name" value="NODB_dom"/>
</dbReference>
<sequence>MTRPSSPLGRARTWLRRRVFPESLILLYHRVAELASDPFGLAVSPRNFAEQMEVLRRHASPVPLRRLFAARPRPRGSVAVTFDDGYADNLLRARPQLERLDVPATAFIIGGHVGVTGEFWWDELEGMLLRPGRLPPSLALDLDGGTYQAELGASAAFDADDFERVRGWSFADDATPSPRHALYRDLYRLLQPMPPRTLRRVMGRLRAWAGAPPLTRPDYRPLSPDELVGLGEGGLVEIGAHTRSHPLLPSLGVDRQREEIRSGKTILEEILGRRVEHFSYPYGALSPETVAEVRDAGFVAACTTREEPVRRPGRPWELPRFWVGNWGGDEFAARVRRWFSA</sequence>
<dbReference type="AlphaFoldDB" id="A0A5B9W8H9"/>
<evidence type="ECO:0000313" key="5">
    <source>
        <dbReference type="Proteomes" id="UP000324233"/>
    </source>
</evidence>
<dbReference type="PANTHER" id="PTHR34216:SF3">
    <property type="entry name" value="POLY-BETA-1,6-N-ACETYL-D-GLUCOSAMINE N-DEACETYLASE"/>
    <property type="match status" value="1"/>
</dbReference>
<dbReference type="PANTHER" id="PTHR34216">
    <property type="match status" value="1"/>
</dbReference>
<dbReference type="GO" id="GO:0016810">
    <property type="term" value="F:hydrolase activity, acting on carbon-nitrogen (but not peptide) bonds"/>
    <property type="evidence" value="ECO:0007669"/>
    <property type="project" value="InterPro"/>
</dbReference>
<name>A0A5B9W8H9_9BACT</name>
<protein>
    <submittedName>
        <fullName evidence="4">Polysaccharide deacetylase</fullName>
    </submittedName>
</protein>
<proteinExistence type="predicted"/>
<dbReference type="KEGG" id="agv:OJF2_49480"/>
<evidence type="ECO:0000256" key="1">
    <source>
        <dbReference type="ARBA" id="ARBA00004613"/>
    </source>
</evidence>
<dbReference type="SUPFAM" id="SSF88713">
    <property type="entry name" value="Glycoside hydrolase/deacetylase"/>
    <property type="match status" value="1"/>
</dbReference>
<gene>
    <name evidence="4" type="ORF">OJF2_49480</name>
</gene>
<comment type="subcellular location">
    <subcellularLocation>
        <location evidence="1">Secreted</location>
    </subcellularLocation>
</comment>
<dbReference type="Proteomes" id="UP000324233">
    <property type="component" value="Chromosome"/>
</dbReference>
<evidence type="ECO:0000313" key="4">
    <source>
        <dbReference type="EMBL" id="QEH36385.1"/>
    </source>
</evidence>
<dbReference type="GO" id="GO:0005975">
    <property type="term" value="P:carbohydrate metabolic process"/>
    <property type="evidence" value="ECO:0007669"/>
    <property type="project" value="InterPro"/>
</dbReference>
<keyword evidence="2" id="KW-0732">Signal</keyword>
<dbReference type="InterPro" id="IPR051398">
    <property type="entry name" value="Polysacch_Deacetylase"/>
</dbReference>
<dbReference type="OrthoDB" id="9778320at2"/>
<dbReference type="Gene3D" id="3.20.20.370">
    <property type="entry name" value="Glycoside hydrolase/deacetylase"/>
    <property type="match status" value="1"/>
</dbReference>
<dbReference type="CDD" id="cd10918">
    <property type="entry name" value="CE4_NodB_like_5s_6s"/>
    <property type="match status" value="1"/>
</dbReference>
<dbReference type="Pfam" id="PF01522">
    <property type="entry name" value="Polysacc_deac_1"/>
    <property type="match status" value="2"/>
</dbReference>
<accession>A0A5B9W8H9</accession>
<dbReference type="EMBL" id="CP042997">
    <property type="protein sequence ID" value="QEH36385.1"/>
    <property type="molecule type" value="Genomic_DNA"/>
</dbReference>